<dbReference type="Proteomes" id="UP001590951">
    <property type="component" value="Unassembled WGS sequence"/>
</dbReference>
<proteinExistence type="predicted"/>
<comment type="caution">
    <text evidence="1">The sequence shown here is derived from an EMBL/GenBank/DDBJ whole genome shotgun (WGS) entry which is preliminary data.</text>
</comment>
<reference evidence="1 2" key="1">
    <citation type="submission" date="2024-09" db="EMBL/GenBank/DDBJ databases">
        <title>Rethinking Asexuality: The Enigmatic Case of Functional Sexual Genes in Lepraria (Stereocaulaceae).</title>
        <authorList>
            <person name="Doellman M."/>
            <person name="Sun Y."/>
            <person name="Barcenas-Pena A."/>
            <person name="Lumbsch H.T."/>
            <person name="Grewe F."/>
        </authorList>
    </citation>
    <scope>NUCLEOTIDE SEQUENCE [LARGE SCALE GENOMIC DNA]</scope>
    <source>
        <strain evidence="1 2">Grewe 0041</strain>
    </source>
</reference>
<dbReference type="EMBL" id="JBHFEH010000003">
    <property type="protein sequence ID" value="KAL2058262.1"/>
    <property type="molecule type" value="Genomic_DNA"/>
</dbReference>
<keyword evidence="2" id="KW-1185">Reference proteome</keyword>
<evidence type="ECO:0000313" key="2">
    <source>
        <dbReference type="Proteomes" id="UP001590951"/>
    </source>
</evidence>
<accession>A0ABR4BLG5</accession>
<gene>
    <name evidence="1" type="ORF">ABVK25_001880</name>
</gene>
<name>A0ABR4BLG5_9LECA</name>
<organism evidence="1 2">
    <name type="scientific">Lepraria finkii</name>
    <dbReference type="NCBI Taxonomy" id="1340010"/>
    <lineage>
        <taxon>Eukaryota</taxon>
        <taxon>Fungi</taxon>
        <taxon>Dikarya</taxon>
        <taxon>Ascomycota</taxon>
        <taxon>Pezizomycotina</taxon>
        <taxon>Lecanoromycetes</taxon>
        <taxon>OSLEUM clade</taxon>
        <taxon>Lecanoromycetidae</taxon>
        <taxon>Lecanorales</taxon>
        <taxon>Lecanorineae</taxon>
        <taxon>Stereocaulaceae</taxon>
        <taxon>Lepraria</taxon>
    </lineage>
</organism>
<evidence type="ECO:0000313" key="1">
    <source>
        <dbReference type="EMBL" id="KAL2058262.1"/>
    </source>
</evidence>
<protein>
    <submittedName>
        <fullName evidence="1">Uncharacterized protein</fullName>
    </submittedName>
</protein>
<sequence>MVAGVATSRNHVKPFVVIGVLTDVLKSKCELHGNIKDLLRAIEISEEIIEQASPTDEGAAGFLCALSFFHEMKYEHTLDVEDLEWAVYHGENAVAAVPTGHKNYGLHQRNLGDKLSDLCRHTSLKDHLDRATAAAQQAVEAIELERPDRAGYLNKSANCASKISKLSGLRSDADRGSSETHSRSSRYCLTRRVAISNIPH</sequence>